<reference evidence="1 2" key="1">
    <citation type="submission" date="2020-07" db="EMBL/GenBank/DDBJ databases">
        <title>Sequencing the genomes of 1000 actinobacteria strains.</title>
        <authorList>
            <person name="Klenk H.-P."/>
        </authorList>
    </citation>
    <scope>NUCLEOTIDE SEQUENCE [LARGE SCALE GENOMIC DNA]</scope>
    <source>
        <strain evidence="1 2">DSM 26341</strain>
    </source>
</reference>
<gene>
    <name evidence="1" type="ORF">BJY26_003419</name>
</gene>
<keyword evidence="2" id="KW-1185">Reference proteome</keyword>
<dbReference type="Pfam" id="PF00106">
    <property type="entry name" value="adh_short"/>
    <property type="match status" value="1"/>
</dbReference>
<dbReference type="InterPro" id="IPR036291">
    <property type="entry name" value="NAD(P)-bd_dom_sf"/>
</dbReference>
<accession>A0A7Z0D5A8</accession>
<dbReference type="AlphaFoldDB" id="A0A7Z0D5A8"/>
<dbReference type="SUPFAM" id="SSF51735">
    <property type="entry name" value="NAD(P)-binding Rossmann-fold domains"/>
    <property type="match status" value="1"/>
</dbReference>
<dbReference type="EMBL" id="JACBZP010000001">
    <property type="protein sequence ID" value="NYI69113.1"/>
    <property type="molecule type" value="Genomic_DNA"/>
</dbReference>
<evidence type="ECO:0000313" key="1">
    <source>
        <dbReference type="EMBL" id="NYI69113.1"/>
    </source>
</evidence>
<proteinExistence type="predicted"/>
<dbReference type="PANTHER" id="PTHR43431">
    <property type="entry name" value="OXIDOREDUCTASE, SHORT CHAIN DEHYDROGENASE/REDUCTASE FAMILY (AFU_ORTHOLOGUE AFUA_5G14000)"/>
    <property type="match status" value="1"/>
</dbReference>
<dbReference type="Proteomes" id="UP000539111">
    <property type="component" value="Unassembled WGS sequence"/>
</dbReference>
<dbReference type="RefSeq" id="WP_179429383.1">
    <property type="nucleotide sequence ID" value="NZ_JACBZP010000001.1"/>
</dbReference>
<comment type="caution">
    <text evidence="1">The sequence shown here is derived from an EMBL/GenBank/DDBJ whole genome shotgun (WGS) entry which is preliminary data.</text>
</comment>
<dbReference type="InterPro" id="IPR002347">
    <property type="entry name" value="SDR_fam"/>
</dbReference>
<protein>
    <submittedName>
        <fullName evidence="1">NAD(P)-dependent dehydrogenase (Short-subunit alcohol dehydrogenase family)</fullName>
    </submittedName>
</protein>
<evidence type="ECO:0000313" key="2">
    <source>
        <dbReference type="Proteomes" id="UP000539111"/>
    </source>
</evidence>
<dbReference type="PANTHER" id="PTHR43431:SF1">
    <property type="entry name" value="OS08G0476300 PROTEIN"/>
    <property type="match status" value="1"/>
</dbReference>
<sequence>MRTLIVFGYGPGISHATAERFGSEGYSLALVGRNGERLADGVRRLKDHGLEAAAYQSDAADSAAIRRTIAEIRAGMGSISAVLWTAFRSGDVTDVLAARPDDVERAFDVGVAGLLTCVQEVSADLKSAPGASILVANGAVGELTAEADGFAKLLGIDGVGLENAAKSKLVGILAERLREFDIHVGEVTIAGSVKGTATATPTAIDPSAIADRFWRLARERDRTRVRMVEEGPALFG</sequence>
<name>A0A7Z0D5A8_9MICO</name>
<organism evidence="1 2">
    <name type="scientific">Spelaeicoccus albus</name>
    <dbReference type="NCBI Taxonomy" id="1280376"/>
    <lineage>
        <taxon>Bacteria</taxon>
        <taxon>Bacillati</taxon>
        <taxon>Actinomycetota</taxon>
        <taxon>Actinomycetes</taxon>
        <taxon>Micrococcales</taxon>
        <taxon>Brevibacteriaceae</taxon>
        <taxon>Spelaeicoccus</taxon>
    </lineage>
</organism>
<dbReference type="Gene3D" id="3.40.50.720">
    <property type="entry name" value="NAD(P)-binding Rossmann-like Domain"/>
    <property type="match status" value="1"/>
</dbReference>